<dbReference type="EMBL" id="JAUYVO010000014">
    <property type="protein sequence ID" value="MDP2524132.1"/>
    <property type="molecule type" value="Genomic_DNA"/>
</dbReference>
<protein>
    <recommendedName>
        <fullName evidence="16">Probable oxaloacetate decarboxylase gamma chain</fullName>
        <ecNumber evidence="16">7.2.4.2</ecNumber>
    </recommendedName>
</protein>
<dbReference type="Proteomes" id="UP001169862">
    <property type="component" value="Unassembled WGS sequence"/>
</dbReference>
<keyword evidence="10 16" id="KW-1133">Transmembrane helix</keyword>
<feature type="transmembrane region" description="Helical" evidence="16 17">
    <location>
        <begin position="12"/>
        <end position="33"/>
    </location>
</feature>
<evidence type="ECO:0000256" key="12">
    <source>
        <dbReference type="ARBA" id="ARBA00023065"/>
    </source>
</evidence>
<evidence type="ECO:0000313" key="20">
    <source>
        <dbReference type="Proteomes" id="UP001169862"/>
    </source>
</evidence>
<reference evidence="18" key="1">
    <citation type="submission" date="2023-07" db="EMBL/GenBank/DDBJ databases">
        <title>Genome content predicts the carbon catabolic preferences of heterotrophic bacteria.</title>
        <authorList>
            <person name="Gralka M."/>
        </authorList>
    </citation>
    <scope>NUCLEOTIDE SEQUENCE</scope>
    <source>
        <strain evidence="19">5G01</strain>
        <strain evidence="18">I2M16</strain>
    </source>
</reference>
<keyword evidence="8 16" id="KW-0812">Transmembrane</keyword>
<keyword evidence="12 16" id="KW-0406">Ion transport</keyword>
<organism evidence="18 20">
    <name type="scientific">Neptunomonas phycophila</name>
    <dbReference type="NCBI Taxonomy" id="1572645"/>
    <lineage>
        <taxon>Bacteria</taxon>
        <taxon>Pseudomonadati</taxon>
        <taxon>Pseudomonadota</taxon>
        <taxon>Gammaproteobacteria</taxon>
        <taxon>Oceanospirillales</taxon>
        <taxon>Oceanospirillaceae</taxon>
        <taxon>Neptunomonas</taxon>
    </lineage>
</organism>
<evidence type="ECO:0000256" key="15">
    <source>
        <dbReference type="ARBA" id="ARBA00048176"/>
    </source>
</evidence>
<keyword evidence="9 16" id="KW-1278">Translocase</keyword>
<name>A0AAW7XNF1_9GAMM</name>
<evidence type="ECO:0000313" key="19">
    <source>
        <dbReference type="EMBL" id="MDP2524132.1"/>
    </source>
</evidence>
<dbReference type="HAMAP" id="MF_00404">
    <property type="entry name" value="OadG"/>
    <property type="match status" value="1"/>
</dbReference>
<dbReference type="Pfam" id="PF04277">
    <property type="entry name" value="OAD_gamma"/>
    <property type="match status" value="1"/>
</dbReference>
<dbReference type="EC" id="7.2.4.2" evidence="16"/>
<keyword evidence="6 16" id="KW-0813">Transport</keyword>
<dbReference type="RefSeq" id="WP_075171230.1">
    <property type="nucleotide sequence ID" value="NZ_CAXHZV010000035.1"/>
</dbReference>
<comment type="similarity">
    <text evidence="4 16 17">Belongs to the OadG family.</text>
</comment>
<comment type="caution">
    <text evidence="18">The sequence shown here is derived from an EMBL/GenBank/DDBJ whole genome shotgun (WGS) entry which is preliminary data.</text>
</comment>
<comment type="cofactor">
    <cofactor evidence="1 16 17">
        <name>Na(+)</name>
        <dbReference type="ChEBI" id="CHEBI:29101"/>
    </cofactor>
</comment>
<comment type="subcellular location">
    <subcellularLocation>
        <location evidence="3 16 17">Cell membrane</location>
        <topology evidence="3 16 17">Single-pass membrane protein</topology>
    </subcellularLocation>
</comment>
<dbReference type="GO" id="GO:0036376">
    <property type="term" value="P:sodium ion export across plasma membrane"/>
    <property type="evidence" value="ECO:0007669"/>
    <property type="project" value="InterPro"/>
</dbReference>
<evidence type="ECO:0000313" key="18">
    <source>
        <dbReference type="EMBL" id="MDO6455281.1"/>
    </source>
</evidence>
<evidence type="ECO:0000256" key="17">
    <source>
        <dbReference type="RuleBase" id="RU004278"/>
    </source>
</evidence>
<comment type="function">
    <text evidence="2 16 17">Catalyzes the decarboxylation of oxaloacetate coupled to Na(+) translocation.</text>
</comment>
<keyword evidence="11 16" id="KW-0915">Sodium</keyword>
<keyword evidence="13 16" id="KW-0472">Membrane</keyword>
<dbReference type="GO" id="GO:0008948">
    <property type="term" value="F:oxaloacetate decarboxylase activity"/>
    <property type="evidence" value="ECO:0007669"/>
    <property type="project" value="UniProtKB-UniRule"/>
</dbReference>
<dbReference type="AlphaFoldDB" id="A0AAW7XNF1"/>
<dbReference type="InterPro" id="IPR023424">
    <property type="entry name" value="OadG"/>
</dbReference>
<evidence type="ECO:0000256" key="2">
    <source>
        <dbReference type="ARBA" id="ARBA00003002"/>
    </source>
</evidence>
<evidence type="ECO:0000256" key="5">
    <source>
        <dbReference type="ARBA" id="ARBA00011869"/>
    </source>
</evidence>
<keyword evidence="7 16" id="KW-1003">Cell membrane</keyword>
<evidence type="ECO:0000256" key="3">
    <source>
        <dbReference type="ARBA" id="ARBA00004162"/>
    </source>
</evidence>
<evidence type="ECO:0000256" key="11">
    <source>
        <dbReference type="ARBA" id="ARBA00023053"/>
    </source>
</evidence>
<dbReference type="EMBL" id="JAUOPG010000014">
    <property type="protein sequence ID" value="MDO6455281.1"/>
    <property type="molecule type" value="Genomic_DNA"/>
</dbReference>
<keyword evidence="21" id="KW-1185">Reference proteome</keyword>
<proteinExistence type="inferred from homology"/>
<evidence type="ECO:0000256" key="1">
    <source>
        <dbReference type="ARBA" id="ARBA00001959"/>
    </source>
</evidence>
<comment type="catalytic activity">
    <reaction evidence="15 16 17">
        <text>oxaloacetate + 2 Na(+)(in) + H(+) = pyruvate + 2 Na(+)(out) + CO2</text>
        <dbReference type="Rhea" id="RHEA:57724"/>
        <dbReference type="ChEBI" id="CHEBI:15361"/>
        <dbReference type="ChEBI" id="CHEBI:15378"/>
        <dbReference type="ChEBI" id="CHEBI:16452"/>
        <dbReference type="ChEBI" id="CHEBI:16526"/>
        <dbReference type="ChEBI" id="CHEBI:29101"/>
        <dbReference type="EC" id="7.2.4.2"/>
    </reaction>
</comment>
<comment type="subunit">
    <text evidence="5 16">Heterotrimer of an alpha, a beta and a gamma subunit.</text>
</comment>
<sequence length="81" mass="8644">MNNLLSEGLGLMVFGMGFVFLFLTLLVFVTGFMSKLVMKYEPAPKPKAAKPLPNSAGKAVAQGGNDELVAVITAAVHKYRS</sequence>
<evidence type="ECO:0000256" key="7">
    <source>
        <dbReference type="ARBA" id="ARBA00022475"/>
    </source>
</evidence>
<evidence type="ECO:0000256" key="6">
    <source>
        <dbReference type="ARBA" id="ARBA00022448"/>
    </source>
</evidence>
<evidence type="ECO:0000256" key="16">
    <source>
        <dbReference type="HAMAP-Rule" id="MF_00404"/>
    </source>
</evidence>
<evidence type="ECO:0000256" key="14">
    <source>
        <dbReference type="ARBA" id="ARBA00023201"/>
    </source>
</evidence>
<dbReference type="GO" id="GO:0005886">
    <property type="term" value="C:plasma membrane"/>
    <property type="evidence" value="ECO:0007669"/>
    <property type="project" value="UniProtKB-SubCell"/>
</dbReference>
<dbReference type="Proteomes" id="UP001177341">
    <property type="component" value="Unassembled WGS sequence"/>
</dbReference>
<dbReference type="GO" id="GO:0015081">
    <property type="term" value="F:sodium ion transmembrane transporter activity"/>
    <property type="evidence" value="ECO:0007669"/>
    <property type="project" value="UniProtKB-UniRule"/>
</dbReference>
<dbReference type="NCBIfam" id="TIGR01195">
    <property type="entry name" value="oadG_fam"/>
    <property type="match status" value="1"/>
</dbReference>
<dbReference type="GeneID" id="89455156"/>
<keyword evidence="14 16" id="KW-0739">Sodium transport</keyword>
<evidence type="ECO:0000256" key="13">
    <source>
        <dbReference type="ARBA" id="ARBA00023136"/>
    </source>
</evidence>
<dbReference type="InterPro" id="IPR005899">
    <property type="entry name" value="Na_pump_deCOase"/>
</dbReference>
<accession>A0AAW7XNF1</accession>
<evidence type="ECO:0000313" key="21">
    <source>
        <dbReference type="Proteomes" id="UP001177341"/>
    </source>
</evidence>
<evidence type="ECO:0000256" key="9">
    <source>
        <dbReference type="ARBA" id="ARBA00022967"/>
    </source>
</evidence>
<evidence type="ECO:0000256" key="4">
    <source>
        <dbReference type="ARBA" id="ARBA00005844"/>
    </source>
</evidence>
<evidence type="ECO:0000256" key="10">
    <source>
        <dbReference type="ARBA" id="ARBA00022989"/>
    </source>
</evidence>
<evidence type="ECO:0000256" key="8">
    <source>
        <dbReference type="ARBA" id="ARBA00022692"/>
    </source>
</evidence>
<dbReference type="GO" id="GO:0015451">
    <property type="term" value="F:decarboxylation-driven active transmembrane transporter activity"/>
    <property type="evidence" value="ECO:0007669"/>
    <property type="project" value="UniProtKB-EC"/>
</dbReference>
<gene>
    <name evidence="16" type="primary">oadG</name>
    <name evidence="18" type="ORF">Q4490_17090</name>
    <name evidence="19" type="ORF">Q8W30_16280</name>
</gene>